<accession>A0A1A9Z2I3</accession>
<dbReference type="InterPro" id="IPR012255">
    <property type="entry name" value="ETF_b"/>
</dbReference>
<dbReference type="VEuPathDB" id="VectorBase:GPAI001755"/>
<dbReference type="InterPro" id="IPR014730">
    <property type="entry name" value="ETF_a/b_N"/>
</dbReference>
<dbReference type="AlphaFoldDB" id="A0A1A9Z2I3"/>
<dbReference type="GO" id="GO:0009063">
    <property type="term" value="P:amino acid catabolic process"/>
    <property type="evidence" value="ECO:0007669"/>
    <property type="project" value="TreeGrafter"/>
</dbReference>
<keyword evidence="6" id="KW-0249">Electron transport</keyword>
<feature type="domain" description="Electron transfer flavoprotein alpha/beta-subunit N-terminal" evidence="8">
    <location>
        <begin position="170"/>
        <end position="221"/>
    </location>
</feature>
<reference evidence="10" key="1">
    <citation type="submission" date="2014-03" db="EMBL/GenBank/DDBJ databases">
        <authorList>
            <person name="Aksoy S."/>
            <person name="Warren W."/>
            <person name="Wilson R.K."/>
        </authorList>
    </citation>
    <scope>NUCLEOTIDE SEQUENCE [LARGE SCALE GENOMIC DNA]</scope>
    <source>
        <strain evidence="10">IAEA</strain>
    </source>
</reference>
<dbReference type="InterPro" id="IPR048720">
    <property type="entry name" value="PROPPIN"/>
</dbReference>
<dbReference type="PANTHER" id="PTHR21294:SF8">
    <property type="entry name" value="ELECTRON TRANSFER FLAVOPROTEIN SUBUNIT BETA"/>
    <property type="match status" value="1"/>
</dbReference>
<dbReference type="InterPro" id="IPR014729">
    <property type="entry name" value="Rossmann-like_a/b/a_fold"/>
</dbReference>
<feature type="compositionally biased region" description="Basic and acidic residues" evidence="7">
    <location>
        <begin position="10"/>
        <end position="20"/>
    </location>
</feature>
<dbReference type="Gene3D" id="3.40.50.620">
    <property type="entry name" value="HUPs"/>
    <property type="match status" value="1"/>
</dbReference>
<organism evidence="9 10">
    <name type="scientific">Glossina pallidipes</name>
    <name type="common">Tsetse fly</name>
    <dbReference type="NCBI Taxonomy" id="7398"/>
    <lineage>
        <taxon>Eukaryota</taxon>
        <taxon>Metazoa</taxon>
        <taxon>Ecdysozoa</taxon>
        <taxon>Arthropoda</taxon>
        <taxon>Hexapoda</taxon>
        <taxon>Insecta</taxon>
        <taxon>Pterygota</taxon>
        <taxon>Neoptera</taxon>
        <taxon>Endopterygota</taxon>
        <taxon>Diptera</taxon>
        <taxon>Brachycera</taxon>
        <taxon>Muscomorpha</taxon>
        <taxon>Hippoboscoidea</taxon>
        <taxon>Glossinidae</taxon>
        <taxon>Glossina</taxon>
    </lineage>
</organism>
<dbReference type="EnsemblMetazoa" id="GPAI001755-RA">
    <property type="protein sequence ID" value="GPAI001755-PA"/>
    <property type="gene ID" value="GPAI001755"/>
</dbReference>
<evidence type="ECO:0000256" key="6">
    <source>
        <dbReference type="ARBA" id="ARBA00022982"/>
    </source>
</evidence>
<evidence type="ECO:0000256" key="3">
    <source>
        <dbReference type="ARBA" id="ARBA00022448"/>
    </source>
</evidence>
<comment type="similarity">
    <text evidence="2">Belongs to the ETF beta-subunit/FixA family.</text>
</comment>
<feature type="region of interest" description="Disordered" evidence="7">
    <location>
        <begin position="10"/>
        <end position="41"/>
    </location>
</feature>
<feature type="compositionally biased region" description="Polar residues" evidence="7">
    <location>
        <begin position="22"/>
        <end position="41"/>
    </location>
</feature>
<keyword evidence="3" id="KW-0813">Transport</keyword>
<dbReference type="Pfam" id="PF21032">
    <property type="entry name" value="PROPPIN"/>
    <property type="match status" value="1"/>
</dbReference>
<evidence type="ECO:0000256" key="2">
    <source>
        <dbReference type="ARBA" id="ARBA00007557"/>
    </source>
</evidence>
<proteinExistence type="inferred from homology"/>
<keyword evidence="10" id="KW-1185">Reference proteome</keyword>
<keyword evidence="5" id="KW-0677">Repeat</keyword>
<evidence type="ECO:0000256" key="5">
    <source>
        <dbReference type="ARBA" id="ARBA00022737"/>
    </source>
</evidence>
<dbReference type="GO" id="GO:0009055">
    <property type="term" value="F:electron transfer activity"/>
    <property type="evidence" value="ECO:0007669"/>
    <property type="project" value="InterPro"/>
</dbReference>
<dbReference type="STRING" id="7398.A0A1A9Z2I3"/>
<keyword evidence="4" id="KW-0853">WD repeat</keyword>
<protein>
    <submittedName>
        <fullName evidence="9">ETF domain-containing protein</fullName>
    </submittedName>
</protein>
<evidence type="ECO:0000256" key="4">
    <source>
        <dbReference type="ARBA" id="ARBA00022574"/>
    </source>
</evidence>
<name>A0A1A9Z2I3_GLOPL</name>
<dbReference type="Pfam" id="PF01012">
    <property type="entry name" value="ETF"/>
    <property type="match status" value="1"/>
</dbReference>
<sequence length="230" mass="24772">MKVNLAELHYEDSKLPKENDSQDNNSVPNSAQFATQNAATPSTCGSQSWLMSGYLTKAVTSSLLPSQLGDILAQERGFATAILAQPSLKHACGLARIQKEPRLLIAFEDGFLFPCCGLGSSTPTSLSPSPQAEYSNELKFDTAEDVTVIIENSEIVPDNSYASIVKDDDSNQTAQMTAAMLDWPQGTFCNKVEKSDAGLTIVREIVGGLETIKTKLPAVLSGDFRYLLSS</sequence>
<evidence type="ECO:0000256" key="1">
    <source>
        <dbReference type="ARBA" id="ARBA00004305"/>
    </source>
</evidence>
<evidence type="ECO:0000313" key="10">
    <source>
        <dbReference type="Proteomes" id="UP000092445"/>
    </source>
</evidence>
<reference evidence="9" key="2">
    <citation type="submission" date="2020-05" db="UniProtKB">
        <authorList>
            <consortium name="EnsemblMetazoa"/>
        </authorList>
    </citation>
    <scope>IDENTIFICATION</scope>
    <source>
        <strain evidence="9">IAEA</strain>
    </source>
</reference>
<comment type="subcellular location">
    <subcellularLocation>
        <location evidence="1">Mitochondrion matrix</location>
    </subcellularLocation>
</comment>
<evidence type="ECO:0000256" key="7">
    <source>
        <dbReference type="SAM" id="MobiDB-lite"/>
    </source>
</evidence>
<dbReference type="GO" id="GO:0005759">
    <property type="term" value="C:mitochondrial matrix"/>
    <property type="evidence" value="ECO:0007669"/>
    <property type="project" value="UniProtKB-SubCell"/>
</dbReference>
<dbReference type="GO" id="GO:0033539">
    <property type="term" value="P:fatty acid beta-oxidation using acyl-CoA dehydrogenase"/>
    <property type="evidence" value="ECO:0007669"/>
    <property type="project" value="TreeGrafter"/>
</dbReference>
<dbReference type="Proteomes" id="UP000092445">
    <property type="component" value="Unassembled WGS sequence"/>
</dbReference>
<evidence type="ECO:0000313" key="9">
    <source>
        <dbReference type="EnsemblMetazoa" id="GPAI001755-PA"/>
    </source>
</evidence>
<dbReference type="SUPFAM" id="SSF52402">
    <property type="entry name" value="Adenine nucleotide alpha hydrolases-like"/>
    <property type="match status" value="1"/>
</dbReference>
<dbReference type="PANTHER" id="PTHR21294">
    <property type="entry name" value="ELECTRON TRANSFER FLAVOPROTEIN BETA-SUBUNIT"/>
    <property type="match status" value="1"/>
</dbReference>
<evidence type="ECO:0000259" key="8">
    <source>
        <dbReference type="Pfam" id="PF01012"/>
    </source>
</evidence>